<organism evidence="1 2">
    <name type="scientific">Claviceps purpurea (strain 20.1)</name>
    <name type="common">Ergot fungus</name>
    <name type="synonym">Sphacelia segetum</name>
    <dbReference type="NCBI Taxonomy" id="1111077"/>
    <lineage>
        <taxon>Eukaryota</taxon>
        <taxon>Fungi</taxon>
        <taxon>Dikarya</taxon>
        <taxon>Ascomycota</taxon>
        <taxon>Pezizomycotina</taxon>
        <taxon>Sordariomycetes</taxon>
        <taxon>Hypocreomycetidae</taxon>
        <taxon>Hypocreales</taxon>
        <taxon>Clavicipitaceae</taxon>
        <taxon>Claviceps</taxon>
    </lineage>
</organism>
<reference evidence="1 2" key="1">
    <citation type="journal article" date="2013" name="PLoS Genet.">
        <title>Plant-symbiotic fungi as chemical engineers: Multi-genome analysis of the Clavicipitaceae reveals dynamics of alkaloid loci.</title>
        <authorList>
            <person name="Schardl C.L."/>
            <person name="Young C.A."/>
            <person name="Hesse U."/>
            <person name="Amyotte S.G."/>
            <person name="Andreeva K."/>
            <person name="Calie P.J."/>
            <person name="Fleetwood D.J."/>
            <person name="Haws D.C."/>
            <person name="Moore N."/>
            <person name="Oeser B."/>
            <person name="Panaccione D.G."/>
            <person name="Schweri K.K."/>
            <person name="Voisey C.R."/>
            <person name="Farman M.L."/>
            <person name="Jaromczyk J.W."/>
            <person name="Roe B.A."/>
            <person name="O'Sullivan D.M."/>
            <person name="Scott B."/>
            <person name="Tudzynski P."/>
            <person name="An Z."/>
            <person name="Arnaoudova E.G."/>
            <person name="Bullock C.T."/>
            <person name="Charlton N.D."/>
            <person name="Chen L."/>
            <person name="Cox M."/>
            <person name="Dinkins R.D."/>
            <person name="Florea S."/>
            <person name="Glenn A.E."/>
            <person name="Gordon A."/>
            <person name="Gueldener U."/>
            <person name="Harris D.R."/>
            <person name="Hollin W."/>
            <person name="Jaromczyk J."/>
            <person name="Johnson R.D."/>
            <person name="Khan A.K."/>
            <person name="Leistner E."/>
            <person name="Leuchtmann A."/>
            <person name="Li C."/>
            <person name="Liu J."/>
            <person name="Liu J."/>
            <person name="Liu M."/>
            <person name="Mace W."/>
            <person name="Machado C."/>
            <person name="Nagabhyru P."/>
            <person name="Pan J."/>
            <person name="Schmid J."/>
            <person name="Sugawara K."/>
            <person name="Steiner U."/>
            <person name="Takach J.E."/>
            <person name="Tanaka E."/>
            <person name="Webb J.S."/>
            <person name="Wilson E.V."/>
            <person name="Wiseman J.L."/>
            <person name="Yoshida R."/>
            <person name="Zeng Z."/>
        </authorList>
    </citation>
    <scope>NUCLEOTIDE SEQUENCE [LARGE SCALE GENOMIC DNA]</scope>
    <source>
        <strain evidence="1 2">20.1</strain>
    </source>
</reference>
<evidence type="ECO:0000313" key="2">
    <source>
        <dbReference type="Proteomes" id="UP000016801"/>
    </source>
</evidence>
<proteinExistence type="predicted"/>
<dbReference type="VEuPathDB" id="FungiDB:CPUR_03501"/>
<name>M1WDT9_CLAP2</name>
<gene>
    <name evidence="1" type="ORF">CPUR_03501</name>
</gene>
<comment type="caution">
    <text evidence="1">The sequence shown here is derived from an EMBL/GenBank/DDBJ whole genome shotgun (WGS) entry which is preliminary data.</text>
</comment>
<sequence length="157" mass="18104">MGLPCYHKITSILETSSVLKTTDFDVQRFVDHQHFIILRRYDYVSQQSFTKRGSQWRVDRKRRRLARVAAPGTNYPTATTLEPLGQSASLLIKVLFLVLHKLRCERPSSSGTIHDRPTVTFCESASQFLLRGCYIPFPGPALKEPNVVYRVFLSRFR</sequence>
<keyword evidence="2" id="KW-1185">Reference proteome</keyword>
<dbReference type="HOGENOM" id="CLU_1677704_0_0_1"/>
<protein>
    <submittedName>
        <fullName evidence="1">Uncharacterized protein</fullName>
    </submittedName>
</protein>
<evidence type="ECO:0000313" key="1">
    <source>
        <dbReference type="EMBL" id="CCE29654.1"/>
    </source>
</evidence>
<dbReference type="Proteomes" id="UP000016801">
    <property type="component" value="Unassembled WGS sequence"/>
</dbReference>
<accession>M1WDT9</accession>
<dbReference type="EMBL" id="CAGA01000016">
    <property type="protein sequence ID" value="CCE29654.1"/>
    <property type="molecule type" value="Genomic_DNA"/>
</dbReference>
<dbReference type="AlphaFoldDB" id="M1WDT9"/>